<dbReference type="Proteomes" id="UP000215332">
    <property type="component" value="Chromosome 1"/>
</dbReference>
<gene>
    <name evidence="2" type="primary">btuR_2</name>
    <name evidence="2" type="ORF">SAMEA4412665_00795</name>
</gene>
<dbReference type="Pfam" id="PF02572">
    <property type="entry name" value="CobA_CobO_BtuR"/>
    <property type="match status" value="1"/>
</dbReference>
<dbReference type="AlphaFoldDB" id="A0A239WEQ0"/>
<dbReference type="eggNOG" id="COG2109">
    <property type="taxonomic scope" value="Bacteria"/>
</dbReference>
<dbReference type="InterPro" id="IPR027417">
    <property type="entry name" value="P-loop_NTPase"/>
</dbReference>
<dbReference type="NCBIfam" id="TIGR00708">
    <property type="entry name" value="cobA"/>
    <property type="match status" value="1"/>
</dbReference>
<dbReference type="GO" id="GO:0005524">
    <property type="term" value="F:ATP binding"/>
    <property type="evidence" value="ECO:0007669"/>
    <property type="project" value="InterPro"/>
</dbReference>
<feature type="region of interest" description="Disordered" evidence="1">
    <location>
        <begin position="1"/>
        <end position="24"/>
    </location>
</feature>
<dbReference type="PANTHER" id="PTHR46638">
    <property type="entry name" value="CORRINOID ADENOSYLTRANSFERASE"/>
    <property type="match status" value="1"/>
</dbReference>
<evidence type="ECO:0000313" key="2">
    <source>
        <dbReference type="EMBL" id="SNV32413.1"/>
    </source>
</evidence>
<evidence type="ECO:0000313" key="3">
    <source>
        <dbReference type="Proteomes" id="UP000215332"/>
    </source>
</evidence>
<dbReference type="EMBL" id="LT906441">
    <property type="protein sequence ID" value="SNV32413.1"/>
    <property type="molecule type" value="Genomic_DNA"/>
</dbReference>
<dbReference type="SUPFAM" id="SSF52540">
    <property type="entry name" value="P-loop containing nucleoside triphosphate hydrolases"/>
    <property type="match status" value="1"/>
</dbReference>
<protein>
    <submittedName>
        <fullName evidence="2">Cob(I)yrinic acid a,c-diamide adenosyltransferase</fullName>
        <ecNumber evidence="2">2.5.1.17</ecNumber>
    </submittedName>
</protein>
<feature type="compositionally biased region" description="Polar residues" evidence="1">
    <location>
        <begin position="1"/>
        <end position="13"/>
    </location>
</feature>
<sequence>MPAGQSPITQDPNAVQDGRTTRQRRLRPVVMVNTGEGKGKTTAAMGTALRAWNHGWDVGVFQFVKSGRWHVGEQDALQALGSLHESTGVGGRVTWETMGTGWSWTRAFDAAEDPARAAQEGWRHVKELLNDEAFDFYLLDEFTYPLDWGWIDVSEVVEVLTHRPGAQQVVITGRRAPRALVEMADIVTEMTKIKHPFDLGQRGQAGIEW</sequence>
<name>A0A239WEQ0_9ACTN</name>
<dbReference type="InterPro" id="IPR003724">
    <property type="entry name" value="CblAdoTrfase_CobA"/>
</dbReference>
<dbReference type="GO" id="GO:0009236">
    <property type="term" value="P:cobalamin biosynthetic process"/>
    <property type="evidence" value="ECO:0007669"/>
    <property type="project" value="InterPro"/>
</dbReference>
<dbReference type="CDD" id="cd00561">
    <property type="entry name" value="CobA_ACA"/>
    <property type="match status" value="1"/>
</dbReference>
<reference evidence="2 3" key="1">
    <citation type="submission" date="2017-06" db="EMBL/GenBank/DDBJ databases">
        <authorList>
            <consortium name="Pathogen Informatics"/>
        </authorList>
    </citation>
    <scope>NUCLEOTIDE SEQUENCE [LARGE SCALE GENOMIC DNA]</scope>
    <source>
        <strain evidence="2 3">NCTC11865</strain>
    </source>
</reference>
<dbReference type="RefSeq" id="WP_065860888.1">
    <property type="nucleotide sequence ID" value="NZ_LT906441.1"/>
</dbReference>
<accession>A0A239WEQ0</accession>
<keyword evidence="2" id="KW-0808">Transferase</keyword>
<dbReference type="NCBIfam" id="NF004637">
    <property type="entry name" value="PRK05986.1"/>
    <property type="match status" value="1"/>
</dbReference>
<dbReference type="PANTHER" id="PTHR46638:SF1">
    <property type="entry name" value="CORRINOID ADENOSYLTRANSFERASE"/>
    <property type="match status" value="1"/>
</dbReference>
<dbReference type="KEGG" id="cgrn:4412665_00795"/>
<dbReference type="EC" id="2.5.1.17" evidence="2"/>
<dbReference type="GO" id="GO:0008817">
    <property type="term" value="F:corrinoid adenosyltransferase activity"/>
    <property type="evidence" value="ECO:0007669"/>
    <property type="project" value="UniProtKB-EC"/>
</dbReference>
<proteinExistence type="predicted"/>
<dbReference type="Gene3D" id="3.40.50.300">
    <property type="entry name" value="P-loop containing nucleotide triphosphate hydrolases"/>
    <property type="match status" value="1"/>
</dbReference>
<dbReference type="PIRSF" id="PIRSF015617">
    <property type="entry name" value="Adensltrnsf_CobA"/>
    <property type="match status" value="1"/>
</dbReference>
<organism evidence="2 3">
    <name type="scientific">Cutibacterium granulosum</name>
    <dbReference type="NCBI Taxonomy" id="33011"/>
    <lineage>
        <taxon>Bacteria</taxon>
        <taxon>Bacillati</taxon>
        <taxon>Actinomycetota</taxon>
        <taxon>Actinomycetes</taxon>
        <taxon>Propionibacteriales</taxon>
        <taxon>Propionibacteriaceae</taxon>
        <taxon>Cutibacterium</taxon>
    </lineage>
</organism>
<evidence type="ECO:0000256" key="1">
    <source>
        <dbReference type="SAM" id="MobiDB-lite"/>
    </source>
</evidence>